<evidence type="ECO:0000256" key="3">
    <source>
        <dbReference type="PIRSR" id="PIRSR000097-3"/>
    </source>
</evidence>
<feature type="binding site" evidence="2">
    <location>
        <position position="108"/>
    </location>
    <ligand>
        <name>substrate</name>
    </ligand>
</feature>
<dbReference type="InterPro" id="IPR036812">
    <property type="entry name" value="NAD(P)_OxRdtase_dom_sf"/>
</dbReference>
<reference evidence="5" key="1">
    <citation type="submission" date="2023-02" db="EMBL/GenBank/DDBJ databases">
        <title>Identification and recombinant expression of a fungal hydrolase from Papiliotrema laurentii that hydrolyzes apple cutin and clears colloidal polyester polyurethane.</title>
        <authorList>
            <consortium name="DOE Joint Genome Institute"/>
            <person name="Roman V.A."/>
            <person name="Bojanowski C."/>
            <person name="Crable B.R."/>
            <person name="Wagner D.N."/>
            <person name="Hung C.S."/>
            <person name="Nadeau L.J."/>
            <person name="Schratz L."/>
            <person name="Haridas S."/>
            <person name="Pangilinan J."/>
            <person name="Lipzen A."/>
            <person name="Na H."/>
            <person name="Yan M."/>
            <person name="Ng V."/>
            <person name="Grigoriev I.V."/>
            <person name="Spatafora J.W."/>
            <person name="Barlow D."/>
            <person name="Biffinger J."/>
            <person name="Kelley-Loughnane N."/>
            <person name="Varaljay V.A."/>
            <person name="Crookes-Goodson W.J."/>
        </authorList>
    </citation>
    <scope>NUCLEOTIDE SEQUENCE</scope>
    <source>
        <strain evidence="5">5307AH</strain>
    </source>
</reference>
<evidence type="ECO:0000256" key="2">
    <source>
        <dbReference type="PIRSR" id="PIRSR000097-2"/>
    </source>
</evidence>
<evidence type="ECO:0000256" key="1">
    <source>
        <dbReference type="PIRSR" id="PIRSR000097-1"/>
    </source>
</evidence>
<keyword evidence="6" id="KW-1185">Reference proteome</keyword>
<dbReference type="Pfam" id="PF00248">
    <property type="entry name" value="Aldo_ket_red"/>
    <property type="match status" value="1"/>
</dbReference>
<accession>A0AAD9FUG8</accession>
<feature type="site" description="Lowers pKa of active site Tyr" evidence="3">
    <location>
        <position position="75"/>
    </location>
</feature>
<dbReference type="PRINTS" id="PR00069">
    <property type="entry name" value="ALDKETRDTASE"/>
</dbReference>
<dbReference type="AlphaFoldDB" id="A0AAD9FUG8"/>
<dbReference type="Proteomes" id="UP001182556">
    <property type="component" value="Unassembled WGS sequence"/>
</dbReference>
<feature type="domain" description="NADP-dependent oxidoreductase" evidence="4">
    <location>
        <begin position="17"/>
        <end position="290"/>
    </location>
</feature>
<sequence length="330" mass="36963">MATKSFTLNNGKVIPSIGLGTWQSAPGEVAKAVEAAIRAGYRHIDCAWGYQNEGEVGQGIKAAGVPREELFITSKLFEIHHHPEHVELAIKDTLQKLGTDYLDLYLMHWNINFQVDAPEGVCPTWDHVVRNSEGKVKLDVPLSDDVTPTWKEMEKLVQKGLTKSIGVSNFNINRLKKLLKVATIKPVVDQVELSIQCPQPELVAWLKKNDILPCAYSPLGGTEGTHLRENAVVKKIAEKHNVQGATILLSWLLKRGIVALPKSVTPSRIEANFKTVDLSEEDFQEIEKLSQSHPAKRVCDQADLHDPYYDIYQENDPEFSDKAQWAKENN</sequence>
<dbReference type="PANTHER" id="PTHR11732">
    <property type="entry name" value="ALDO/KETO REDUCTASE"/>
    <property type="match status" value="1"/>
</dbReference>
<comment type="caution">
    <text evidence="5">The sequence shown here is derived from an EMBL/GenBank/DDBJ whole genome shotgun (WGS) entry which is preliminary data.</text>
</comment>
<dbReference type="InterPro" id="IPR020471">
    <property type="entry name" value="AKR"/>
</dbReference>
<dbReference type="FunFam" id="3.20.20.100:FF:000034">
    <property type="entry name" value="Chromosome 7, whole genome shotgun sequence"/>
    <property type="match status" value="1"/>
</dbReference>
<gene>
    <name evidence="5" type="ORF">DB88DRAFT_481267</name>
</gene>
<feature type="active site" description="Proton donor" evidence="1">
    <location>
        <position position="50"/>
    </location>
</feature>
<dbReference type="InterPro" id="IPR018170">
    <property type="entry name" value="Aldo/ket_reductase_CS"/>
</dbReference>
<evidence type="ECO:0000259" key="4">
    <source>
        <dbReference type="Pfam" id="PF00248"/>
    </source>
</evidence>
<evidence type="ECO:0000313" key="5">
    <source>
        <dbReference type="EMBL" id="KAK1926262.1"/>
    </source>
</evidence>
<evidence type="ECO:0000313" key="6">
    <source>
        <dbReference type="Proteomes" id="UP001182556"/>
    </source>
</evidence>
<proteinExistence type="predicted"/>
<dbReference type="Gene3D" id="3.20.20.100">
    <property type="entry name" value="NADP-dependent oxidoreductase domain"/>
    <property type="match status" value="1"/>
</dbReference>
<organism evidence="5 6">
    <name type="scientific">Papiliotrema laurentii</name>
    <name type="common">Cryptococcus laurentii</name>
    <dbReference type="NCBI Taxonomy" id="5418"/>
    <lineage>
        <taxon>Eukaryota</taxon>
        <taxon>Fungi</taxon>
        <taxon>Dikarya</taxon>
        <taxon>Basidiomycota</taxon>
        <taxon>Agaricomycotina</taxon>
        <taxon>Tremellomycetes</taxon>
        <taxon>Tremellales</taxon>
        <taxon>Rhynchogastremaceae</taxon>
        <taxon>Papiliotrema</taxon>
    </lineage>
</organism>
<dbReference type="SUPFAM" id="SSF51430">
    <property type="entry name" value="NAD(P)-linked oxidoreductase"/>
    <property type="match status" value="1"/>
</dbReference>
<dbReference type="GO" id="GO:0016491">
    <property type="term" value="F:oxidoreductase activity"/>
    <property type="evidence" value="ECO:0007669"/>
    <property type="project" value="InterPro"/>
</dbReference>
<dbReference type="PIRSF" id="PIRSF000097">
    <property type="entry name" value="AKR"/>
    <property type="match status" value="1"/>
</dbReference>
<dbReference type="InterPro" id="IPR023210">
    <property type="entry name" value="NADP_OxRdtase_dom"/>
</dbReference>
<name>A0AAD9FUG8_PAPLA</name>
<dbReference type="PROSITE" id="PS00798">
    <property type="entry name" value="ALDOKETO_REDUCTASE_1"/>
    <property type="match status" value="1"/>
</dbReference>
<protein>
    <submittedName>
        <fullName evidence="5">Aldehyde reductase i</fullName>
    </submittedName>
</protein>
<dbReference type="EMBL" id="JAODAN010000002">
    <property type="protein sequence ID" value="KAK1926262.1"/>
    <property type="molecule type" value="Genomic_DNA"/>
</dbReference>
<dbReference type="PROSITE" id="PS00062">
    <property type="entry name" value="ALDOKETO_REDUCTASE_2"/>
    <property type="match status" value="1"/>
</dbReference>
<dbReference type="CDD" id="cd19071">
    <property type="entry name" value="AKR_AKR1-5-like"/>
    <property type="match status" value="1"/>
</dbReference>